<feature type="transmembrane region" description="Helical" evidence="1">
    <location>
        <begin position="27"/>
        <end position="51"/>
    </location>
</feature>
<keyword evidence="1" id="KW-0812">Transmembrane</keyword>
<name>A0ABZ0RVM6_9BACI</name>
<dbReference type="RefSeq" id="WP_319836119.1">
    <property type="nucleotide sequence ID" value="NZ_CP137624.1"/>
</dbReference>
<keyword evidence="1" id="KW-0472">Membrane</keyword>
<keyword evidence="1" id="KW-1133">Transmembrane helix</keyword>
<accession>A0ABZ0RVM6</accession>
<evidence type="ECO:0000313" key="2">
    <source>
        <dbReference type="EMBL" id="WPK11018.1"/>
    </source>
</evidence>
<dbReference type="Proteomes" id="UP001322664">
    <property type="component" value="Chromosome"/>
</dbReference>
<evidence type="ECO:0000256" key="1">
    <source>
        <dbReference type="SAM" id="Phobius"/>
    </source>
</evidence>
<organism evidence="2 3">
    <name type="scientific">Lysinibacillus louembei</name>
    <dbReference type="NCBI Taxonomy" id="1470088"/>
    <lineage>
        <taxon>Bacteria</taxon>
        <taxon>Bacillati</taxon>
        <taxon>Bacillota</taxon>
        <taxon>Bacilli</taxon>
        <taxon>Bacillales</taxon>
        <taxon>Bacillaceae</taxon>
        <taxon>Lysinibacillus</taxon>
    </lineage>
</organism>
<reference evidence="2 3" key="1">
    <citation type="submission" date="2023-09" db="EMBL/GenBank/DDBJ databases">
        <authorList>
            <person name="Page C.A."/>
            <person name="Perez-Diaz I.M."/>
        </authorList>
    </citation>
    <scope>NUCLEOTIDE SEQUENCE [LARGE SCALE GENOMIC DNA]</scope>
    <source>
        <strain evidence="2 3">Ll15</strain>
    </source>
</reference>
<sequence length="81" mass="9318">MLFYSNPEEYSYRDSQNAWVGGDAYNYIINAAQATAFFVLFAAFFLAFILIRIGLKLQSVDKPTTNINFDDQDNKYGADKW</sequence>
<keyword evidence="3" id="KW-1185">Reference proteome</keyword>
<protein>
    <submittedName>
        <fullName evidence="2">Uncharacterized protein</fullName>
    </submittedName>
</protein>
<evidence type="ECO:0000313" key="3">
    <source>
        <dbReference type="Proteomes" id="UP001322664"/>
    </source>
</evidence>
<gene>
    <name evidence="2" type="ORF">R6U77_14130</name>
</gene>
<dbReference type="EMBL" id="CP137624">
    <property type="protein sequence ID" value="WPK11018.1"/>
    <property type="molecule type" value="Genomic_DNA"/>
</dbReference>
<proteinExistence type="predicted"/>